<keyword evidence="2" id="KW-1185">Reference proteome</keyword>
<reference evidence="2" key="1">
    <citation type="journal article" date="2019" name="Int. J. Syst. Evol. Microbiol.">
        <title>The Global Catalogue of Microorganisms (GCM) 10K type strain sequencing project: providing services to taxonomists for standard genome sequencing and annotation.</title>
        <authorList>
            <consortium name="The Broad Institute Genomics Platform"/>
            <consortium name="The Broad Institute Genome Sequencing Center for Infectious Disease"/>
            <person name="Wu L."/>
            <person name="Ma J."/>
        </authorList>
    </citation>
    <scope>NUCLEOTIDE SEQUENCE [LARGE SCALE GENOMIC DNA]</scope>
    <source>
        <strain evidence="2">JCM 17498</strain>
    </source>
</reference>
<accession>A0ABP7EG40</accession>
<gene>
    <name evidence="1" type="ORF">GCM10022268_28740</name>
</gene>
<evidence type="ECO:0000313" key="2">
    <source>
        <dbReference type="Proteomes" id="UP001500523"/>
    </source>
</evidence>
<proteinExistence type="predicted"/>
<protein>
    <submittedName>
        <fullName evidence="1">Uncharacterized protein</fullName>
    </submittedName>
</protein>
<organism evidence="1 2">
    <name type="scientific">Sphingomonas cynarae</name>
    <dbReference type="NCBI Taxonomy" id="930197"/>
    <lineage>
        <taxon>Bacteria</taxon>
        <taxon>Pseudomonadati</taxon>
        <taxon>Pseudomonadota</taxon>
        <taxon>Alphaproteobacteria</taxon>
        <taxon>Sphingomonadales</taxon>
        <taxon>Sphingomonadaceae</taxon>
        <taxon>Sphingomonas</taxon>
    </lineage>
</organism>
<sequence>MKAAFRNHLGANGRKTDVSSLLGGLLASDGDPVGLVRDMHARIYSGGIGEDQFDRLLFSPSTADIRTLPSAILDTKEALVPLDLIPASSHDLYQFLRRMMVATARDFEPSQLVGDWFGDRPPVCAFDDHVDRLWQLSAEKPCLYTALVGGRFGSVVRHLQQCKAMNDATRHLRDLLVGQALIWCAHDVQLVVARLTRTPDYGFLLPGNRSLEGSLNDLRDRRGTLDTVLDLFFGSDEWREREIEAVWAGTNMPLTQHTDPIIRRVAKHVGRADRNVDTRLSPTDVTAMMQRIAAQLRADPFLVRTATPRTSNVDAKAYATDWYGLPRLAAMSVAIRRLIQAEHQLPAMIDAVIAGRAPPATTILRPLPTYRRAKLGRLSVARQVELLAFYRGAVLADGNNNSSNPWKAIEASRDFLRKRSRRHSVDHHGPAGDPRRAFYLLDVIPEHRFAIG</sequence>
<dbReference type="RefSeq" id="WP_344694100.1">
    <property type="nucleotide sequence ID" value="NZ_BAABBF010000007.1"/>
</dbReference>
<dbReference type="Proteomes" id="UP001500523">
    <property type="component" value="Unassembled WGS sequence"/>
</dbReference>
<name>A0ABP7EG40_9SPHN</name>
<comment type="caution">
    <text evidence="1">The sequence shown here is derived from an EMBL/GenBank/DDBJ whole genome shotgun (WGS) entry which is preliminary data.</text>
</comment>
<dbReference type="EMBL" id="BAABBF010000007">
    <property type="protein sequence ID" value="GAA3718709.1"/>
    <property type="molecule type" value="Genomic_DNA"/>
</dbReference>
<evidence type="ECO:0000313" key="1">
    <source>
        <dbReference type="EMBL" id="GAA3718709.1"/>
    </source>
</evidence>